<reference evidence="2" key="1">
    <citation type="submission" date="2021-01" db="EMBL/GenBank/DDBJ databases">
        <authorList>
            <person name="Corre E."/>
            <person name="Pelletier E."/>
            <person name="Niang G."/>
            <person name="Scheremetjew M."/>
            <person name="Finn R."/>
            <person name="Kale V."/>
            <person name="Holt S."/>
            <person name="Cochrane G."/>
            <person name="Meng A."/>
            <person name="Brown T."/>
            <person name="Cohen L."/>
        </authorList>
    </citation>
    <scope>NUCLEOTIDE SEQUENCE</scope>
    <source>
        <strain evidence="2">SAG 63-3</strain>
    </source>
</reference>
<feature type="region of interest" description="Disordered" evidence="1">
    <location>
        <begin position="38"/>
        <end position="59"/>
    </location>
</feature>
<organism evidence="2">
    <name type="scientific">Polytomella parva</name>
    <dbReference type="NCBI Taxonomy" id="51329"/>
    <lineage>
        <taxon>Eukaryota</taxon>
        <taxon>Viridiplantae</taxon>
        <taxon>Chlorophyta</taxon>
        <taxon>core chlorophytes</taxon>
        <taxon>Chlorophyceae</taxon>
        <taxon>CS clade</taxon>
        <taxon>Chlamydomonadales</taxon>
        <taxon>Chlamydomonadaceae</taxon>
        <taxon>Polytomella</taxon>
    </lineage>
</organism>
<evidence type="ECO:0000313" key="2">
    <source>
        <dbReference type="EMBL" id="CAD8779679.1"/>
    </source>
</evidence>
<proteinExistence type="predicted"/>
<feature type="compositionally biased region" description="Polar residues" evidence="1">
    <location>
        <begin position="173"/>
        <end position="185"/>
    </location>
</feature>
<feature type="region of interest" description="Disordered" evidence="1">
    <location>
        <begin position="173"/>
        <end position="218"/>
    </location>
</feature>
<evidence type="ECO:0000256" key="1">
    <source>
        <dbReference type="SAM" id="MobiDB-lite"/>
    </source>
</evidence>
<dbReference type="AlphaFoldDB" id="A0A7S0VD32"/>
<protein>
    <submittedName>
        <fullName evidence="2">Uncharacterized protein</fullName>
    </submittedName>
</protein>
<sequence>MGIAVVVEAGSYHFGMVSRHQQQQQQMAHAQSDKLLPVGATNNANMDSSSFSNNPQQPQPLFPAPVNVFKLDTHYPLPLGHAAANQLPAMSAAAMKRSTALKIPMLNPAECFVFRSNGASLNSPSGMRLPSVRLENRLVADAPPSPSFNAFIQPRTSIFSNRNSSNSISGMVNSNANVPPSTSRNAKGAGGGEWGMKTTVGEGEDNQQYNNNNNTENGINAMPRAVVFATD</sequence>
<accession>A0A7S0VD32</accession>
<feature type="compositionally biased region" description="Low complexity" evidence="1">
    <location>
        <begin position="206"/>
        <end position="218"/>
    </location>
</feature>
<name>A0A7S0VD32_9CHLO</name>
<dbReference type="EMBL" id="HBFM01022197">
    <property type="protein sequence ID" value="CAD8779679.1"/>
    <property type="molecule type" value="Transcribed_RNA"/>
</dbReference>
<gene>
    <name evidence="2" type="ORF">PPAR00522_LOCUS14429</name>
</gene>